<dbReference type="InterPro" id="IPR002347">
    <property type="entry name" value="SDR_fam"/>
</dbReference>
<dbReference type="Pfam" id="PF00106">
    <property type="entry name" value="adh_short"/>
    <property type="match status" value="1"/>
</dbReference>
<dbReference type="EMBL" id="JACIFX010000030">
    <property type="protein sequence ID" value="MBB4233210.1"/>
    <property type="molecule type" value="Genomic_DNA"/>
</dbReference>
<evidence type="ECO:0000313" key="2">
    <source>
        <dbReference type="Proteomes" id="UP000551353"/>
    </source>
</evidence>
<sequence>MKQLGRVVVVTGAAGGIGRALVDIFATGGDTVVAVDIPDSGVLEMSRQLGHPHLGLECDVSRKQTSSLFTAILKSGSRTLESLSTMRLWGLILLRQLTLVPKIFNSRWRYTSLDLTS</sequence>
<name>A0ABR6IZY6_9HYPH</name>
<keyword evidence="2" id="KW-1185">Reference proteome</keyword>
<accession>A0ABR6IZY6</accession>
<dbReference type="SUPFAM" id="SSF51735">
    <property type="entry name" value="NAD(P)-binding Rossmann-fold domains"/>
    <property type="match status" value="1"/>
</dbReference>
<comment type="caution">
    <text evidence="1">The sequence shown here is derived from an EMBL/GenBank/DDBJ whole genome shotgun (WGS) entry which is preliminary data.</text>
</comment>
<organism evidence="1 2">
    <name type="scientific">Rhizobium mongolense</name>
    <dbReference type="NCBI Taxonomy" id="57676"/>
    <lineage>
        <taxon>Bacteria</taxon>
        <taxon>Pseudomonadati</taxon>
        <taxon>Pseudomonadota</taxon>
        <taxon>Alphaproteobacteria</taxon>
        <taxon>Hyphomicrobiales</taxon>
        <taxon>Rhizobiaceae</taxon>
        <taxon>Rhizobium/Agrobacterium group</taxon>
        <taxon>Rhizobium</taxon>
    </lineage>
</organism>
<proteinExistence type="predicted"/>
<dbReference type="RefSeq" id="WP_376774959.1">
    <property type="nucleotide sequence ID" value="NZ_JACIFX010000030.1"/>
</dbReference>
<protein>
    <submittedName>
        <fullName evidence="1">NAD(P)-dependent dehydrogenase (Short-subunit alcohol dehydrogenase family)</fullName>
    </submittedName>
</protein>
<evidence type="ECO:0000313" key="1">
    <source>
        <dbReference type="EMBL" id="MBB4233210.1"/>
    </source>
</evidence>
<gene>
    <name evidence="1" type="ORF">GGD56_007114</name>
</gene>
<dbReference type="Proteomes" id="UP000551353">
    <property type="component" value="Unassembled WGS sequence"/>
</dbReference>
<dbReference type="Gene3D" id="3.40.50.720">
    <property type="entry name" value="NAD(P)-binding Rossmann-like Domain"/>
    <property type="match status" value="1"/>
</dbReference>
<reference evidence="1 2" key="1">
    <citation type="submission" date="2020-08" db="EMBL/GenBank/DDBJ databases">
        <title>Genomic Encyclopedia of Type Strains, Phase IV (KMG-V): Genome sequencing to study the core and pangenomes of soil and plant-associated prokaryotes.</title>
        <authorList>
            <person name="Whitman W."/>
        </authorList>
    </citation>
    <scope>NUCLEOTIDE SEQUENCE [LARGE SCALE GENOMIC DNA]</scope>
    <source>
        <strain evidence="1 2">SEMIA 4087</strain>
    </source>
</reference>
<dbReference type="InterPro" id="IPR036291">
    <property type="entry name" value="NAD(P)-bd_dom_sf"/>
</dbReference>